<dbReference type="Proteomes" id="UP000541535">
    <property type="component" value="Unassembled WGS sequence"/>
</dbReference>
<sequence length="127" mass="14224">MTTDSVTPTSFINVLVIATPNPIIPAQKPTYKTKFEPPAITIREYDTVINYQLIEPTPPHVIFKKMTVKPVDNDQLSDPSISQSGKIVTFSNANTTKETFSIKLFFTDKDQVEFDVDPEVINDPPPI</sequence>
<evidence type="ECO:0000313" key="1">
    <source>
        <dbReference type="EMBL" id="MBB3120896.1"/>
    </source>
</evidence>
<comment type="caution">
    <text evidence="1">The sequence shown here is derived from an EMBL/GenBank/DDBJ whole genome shotgun (WGS) entry which is preliminary data.</text>
</comment>
<dbReference type="AlphaFoldDB" id="A0A7W5BDL9"/>
<dbReference type="EMBL" id="JACHXD010000011">
    <property type="protein sequence ID" value="MBB3120896.1"/>
    <property type="molecule type" value="Genomic_DNA"/>
</dbReference>
<proteinExistence type="predicted"/>
<reference evidence="1 2" key="1">
    <citation type="submission" date="2020-08" db="EMBL/GenBank/DDBJ databases">
        <title>Genomic Encyclopedia of Type Strains, Phase III (KMG-III): the genomes of soil and plant-associated and newly described type strains.</title>
        <authorList>
            <person name="Whitman W."/>
        </authorList>
    </citation>
    <scope>NUCLEOTIDE SEQUENCE [LARGE SCALE GENOMIC DNA]</scope>
    <source>
        <strain evidence="1 2">CECT 8897</strain>
    </source>
</reference>
<evidence type="ECO:0000313" key="2">
    <source>
        <dbReference type="Proteomes" id="UP000541535"/>
    </source>
</evidence>
<organism evidence="1 2">
    <name type="scientific">Pseudoduganella violacea</name>
    <dbReference type="NCBI Taxonomy" id="1715466"/>
    <lineage>
        <taxon>Bacteria</taxon>
        <taxon>Pseudomonadati</taxon>
        <taxon>Pseudomonadota</taxon>
        <taxon>Betaproteobacteria</taxon>
        <taxon>Burkholderiales</taxon>
        <taxon>Oxalobacteraceae</taxon>
        <taxon>Telluria group</taxon>
        <taxon>Pseudoduganella</taxon>
    </lineage>
</organism>
<accession>A0A7W5BDL9</accession>
<dbReference type="RefSeq" id="WP_183442635.1">
    <property type="nucleotide sequence ID" value="NZ_JACHXD010000011.1"/>
</dbReference>
<protein>
    <submittedName>
        <fullName evidence="1">Uncharacterized protein</fullName>
    </submittedName>
</protein>
<gene>
    <name evidence="1" type="ORF">FHS03_003966</name>
</gene>
<name>A0A7W5BDL9_9BURK</name>
<keyword evidence="2" id="KW-1185">Reference proteome</keyword>